<reference evidence="2 3" key="1">
    <citation type="journal article" date="2021" name="Sci. Rep.">
        <title>Genome sequencing of the multicellular alga Astrephomene provides insights into convergent evolution of germ-soma differentiation.</title>
        <authorList>
            <person name="Yamashita S."/>
            <person name="Yamamoto K."/>
            <person name="Matsuzaki R."/>
            <person name="Suzuki S."/>
            <person name="Yamaguchi H."/>
            <person name="Hirooka S."/>
            <person name="Minakuchi Y."/>
            <person name="Miyagishima S."/>
            <person name="Kawachi M."/>
            <person name="Toyoda A."/>
            <person name="Nozaki H."/>
        </authorList>
    </citation>
    <scope>NUCLEOTIDE SEQUENCE [LARGE SCALE GENOMIC DNA]</scope>
    <source>
        <strain evidence="2 3">NIES-4017</strain>
    </source>
</reference>
<proteinExistence type="predicted"/>
<organism evidence="2 3">
    <name type="scientific">Astrephomene gubernaculifera</name>
    <dbReference type="NCBI Taxonomy" id="47775"/>
    <lineage>
        <taxon>Eukaryota</taxon>
        <taxon>Viridiplantae</taxon>
        <taxon>Chlorophyta</taxon>
        <taxon>core chlorophytes</taxon>
        <taxon>Chlorophyceae</taxon>
        <taxon>CS clade</taxon>
        <taxon>Chlamydomonadales</taxon>
        <taxon>Astrephomenaceae</taxon>
        <taxon>Astrephomene</taxon>
    </lineage>
</organism>
<protein>
    <submittedName>
        <fullName evidence="2">Uncharacterized protein</fullName>
    </submittedName>
</protein>
<name>A0AAD3DXB1_9CHLO</name>
<dbReference type="AlphaFoldDB" id="A0AAD3DXB1"/>
<evidence type="ECO:0000313" key="3">
    <source>
        <dbReference type="Proteomes" id="UP001054857"/>
    </source>
</evidence>
<feature type="region of interest" description="Disordered" evidence="1">
    <location>
        <begin position="1"/>
        <end position="41"/>
    </location>
</feature>
<dbReference type="EMBL" id="BMAR01000032">
    <property type="protein sequence ID" value="GFR49766.1"/>
    <property type="molecule type" value="Genomic_DNA"/>
</dbReference>
<comment type="caution">
    <text evidence="2">The sequence shown here is derived from an EMBL/GenBank/DDBJ whole genome shotgun (WGS) entry which is preliminary data.</text>
</comment>
<feature type="compositionally biased region" description="Low complexity" evidence="1">
    <location>
        <begin position="15"/>
        <end position="26"/>
    </location>
</feature>
<evidence type="ECO:0000313" key="2">
    <source>
        <dbReference type="EMBL" id="GFR49766.1"/>
    </source>
</evidence>
<feature type="compositionally biased region" description="Pro residues" evidence="1">
    <location>
        <begin position="27"/>
        <end position="40"/>
    </location>
</feature>
<feature type="non-terminal residue" evidence="2">
    <location>
        <position position="164"/>
    </location>
</feature>
<gene>
    <name evidence="2" type="ORF">Agub_g11930</name>
</gene>
<keyword evidence="3" id="KW-1185">Reference proteome</keyword>
<sequence length="164" mass="16156">AADSRPGHPAQVPTSQSRSQSRSQSPSPSPSPPPPLPPLLGPRELVALAGGLARMGVPSRGGPAGQQVWPLIYSAARLMCTSPALALTARTRRGPGPALPVAGAWWRPEDVFELLSAAVQACKHASVTASSVTASVSPSAAAAAPAAAAAAPATGEVPGAATPG</sequence>
<evidence type="ECO:0000256" key="1">
    <source>
        <dbReference type="SAM" id="MobiDB-lite"/>
    </source>
</evidence>
<accession>A0AAD3DXB1</accession>
<dbReference type="Proteomes" id="UP001054857">
    <property type="component" value="Unassembled WGS sequence"/>
</dbReference>
<feature type="non-terminal residue" evidence="2">
    <location>
        <position position="1"/>
    </location>
</feature>